<evidence type="ECO:0000313" key="2">
    <source>
        <dbReference type="Proteomes" id="UP001153269"/>
    </source>
</evidence>
<dbReference type="Proteomes" id="UP001153269">
    <property type="component" value="Unassembled WGS sequence"/>
</dbReference>
<evidence type="ECO:0000313" key="1">
    <source>
        <dbReference type="EMBL" id="CAB1419430.1"/>
    </source>
</evidence>
<name>A0A9N7Y5R0_PLEPL</name>
<dbReference type="AlphaFoldDB" id="A0A9N7Y5R0"/>
<comment type="caution">
    <text evidence="1">The sequence shown here is derived from an EMBL/GenBank/DDBJ whole genome shotgun (WGS) entry which is preliminary data.</text>
</comment>
<dbReference type="EMBL" id="CADEAL010000390">
    <property type="protein sequence ID" value="CAB1419430.1"/>
    <property type="molecule type" value="Genomic_DNA"/>
</dbReference>
<accession>A0A9N7Y5R0</accession>
<keyword evidence="2" id="KW-1185">Reference proteome</keyword>
<organism evidence="1 2">
    <name type="scientific">Pleuronectes platessa</name>
    <name type="common">European plaice</name>
    <dbReference type="NCBI Taxonomy" id="8262"/>
    <lineage>
        <taxon>Eukaryota</taxon>
        <taxon>Metazoa</taxon>
        <taxon>Chordata</taxon>
        <taxon>Craniata</taxon>
        <taxon>Vertebrata</taxon>
        <taxon>Euteleostomi</taxon>
        <taxon>Actinopterygii</taxon>
        <taxon>Neopterygii</taxon>
        <taxon>Teleostei</taxon>
        <taxon>Neoteleostei</taxon>
        <taxon>Acanthomorphata</taxon>
        <taxon>Carangaria</taxon>
        <taxon>Pleuronectiformes</taxon>
        <taxon>Pleuronectoidei</taxon>
        <taxon>Pleuronectidae</taxon>
        <taxon>Pleuronectes</taxon>
    </lineage>
</organism>
<reference evidence="1" key="1">
    <citation type="submission" date="2020-03" db="EMBL/GenBank/DDBJ databases">
        <authorList>
            <person name="Weist P."/>
        </authorList>
    </citation>
    <scope>NUCLEOTIDE SEQUENCE</scope>
</reference>
<gene>
    <name evidence="1" type="ORF">PLEPLA_LOCUS7261</name>
</gene>
<proteinExistence type="predicted"/>
<sequence>MSWRIKVYTRCLETKVFSDWCVRRHFLKQSPGCFKKPTELCVHVTASQRPPAPPCPMKTSSRWIMKFLAEFRVYFSGNTLKQRGRSLAWLDGSKTQAQEQFRGSYKGHAAR</sequence>
<protein>
    <submittedName>
        <fullName evidence="1">Uncharacterized protein</fullName>
    </submittedName>
</protein>